<protein>
    <submittedName>
        <fullName evidence="1">Cytoplasmic tRNA 2-thiolation protein 2</fullName>
    </submittedName>
</protein>
<evidence type="ECO:0000313" key="1">
    <source>
        <dbReference type="EMBL" id="KAJ2893366.1"/>
    </source>
</evidence>
<organism evidence="1 2">
    <name type="scientific">Coemansia aciculifera</name>
    <dbReference type="NCBI Taxonomy" id="417176"/>
    <lineage>
        <taxon>Eukaryota</taxon>
        <taxon>Fungi</taxon>
        <taxon>Fungi incertae sedis</taxon>
        <taxon>Zoopagomycota</taxon>
        <taxon>Kickxellomycotina</taxon>
        <taxon>Kickxellomycetes</taxon>
        <taxon>Kickxellales</taxon>
        <taxon>Kickxellaceae</taxon>
        <taxon>Coemansia</taxon>
    </lineage>
</organism>
<keyword evidence="2" id="KW-1185">Reference proteome</keyword>
<sequence>MASVLKFRTALTKSRKRMPTPRSPVMVALSGGATSSALLRLMSDFQNMELKGSAAEPKYAGLVAGHVDESALFSGYQPTQICDIATALGVECLVARLEDVFTLDSDKDALLELVHATIAPGTSRDHFCVRLTKGDESVSAKERLRALFAGLGSATDKEDMLHTIKSFLLARLARQAQCKLLLLADSATRIAAKLVSLTSRGRGFSLPLEVGAEAPFMGCNDLTVYRPMRDLIMKEVAFFNLWTAQPSVVVPTFTTGAPETASIDRLTEAFVVGLDRDFVSTVPTVCRTVQKLELRPDAKSAAQCIVCHMPAESNAQEWRNRLTVNIAPSQQPQLEQQPDDTLSSFDVTARLCYSCQSMLHFSKPGAMLPAFCVENYRNSVADLRQQIEEFIIE</sequence>
<gene>
    <name evidence="1" type="primary">CTU2</name>
    <name evidence="1" type="ORF">IWW38_002880</name>
</gene>
<name>A0ACC1M390_9FUNG</name>
<dbReference type="EMBL" id="JANBVB010000553">
    <property type="protein sequence ID" value="KAJ2893366.1"/>
    <property type="molecule type" value="Genomic_DNA"/>
</dbReference>
<accession>A0ACC1M390</accession>
<evidence type="ECO:0000313" key="2">
    <source>
        <dbReference type="Proteomes" id="UP001139981"/>
    </source>
</evidence>
<comment type="caution">
    <text evidence="1">The sequence shown here is derived from an EMBL/GenBank/DDBJ whole genome shotgun (WGS) entry which is preliminary data.</text>
</comment>
<reference evidence="1" key="1">
    <citation type="submission" date="2022-07" db="EMBL/GenBank/DDBJ databases">
        <title>Phylogenomic reconstructions and comparative analyses of Kickxellomycotina fungi.</title>
        <authorList>
            <person name="Reynolds N.K."/>
            <person name="Stajich J.E."/>
            <person name="Barry K."/>
            <person name="Grigoriev I.V."/>
            <person name="Crous P."/>
            <person name="Smith M.E."/>
        </authorList>
    </citation>
    <scope>NUCLEOTIDE SEQUENCE</scope>
    <source>
        <strain evidence="1">CBS 190363</strain>
    </source>
</reference>
<proteinExistence type="predicted"/>
<dbReference type="Proteomes" id="UP001139981">
    <property type="component" value="Unassembled WGS sequence"/>
</dbReference>